<evidence type="ECO:0000313" key="2">
    <source>
        <dbReference type="EMBL" id="HIT74918.1"/>
    </source>
</evidence>
<protein>
    <recommendedName>
        <fullName evidence="1">GP-PDE domain-containing protein</fullName>
    </recommendedName>
</protein>
<dbReference type="GO" id="GO:0008081">
    <property type="term" value="F:phosphoric diester hydrolase activity"/>
    <property type="evidence" value="ECO:0007669"/>
    <property type="project" value="InterPro"/>
</dbReference>
<gene>
    <name evidence="2" type="ORF">IAA98_04975</name>
</gene>
<dbReference type="GO" id="GO:0006629">
    <property type="term" value="P:lipid metabolic process"/>
    <property type="evidence" value="ECO:0007669"/>
    <property type="project" value="InterPro"/>
</dbReference>
<dbReference type="PROSITE" id="PS51704">
    <property type="entry name" value="GP_PDE"/>
    <property type="match status" value="1"/>
</dbReference>
<dbReference type="InterPro" id="IPR017946">
    <property type="entry name" value="PLC-like_Pdiesterase_TIM-brl"/>
</dbReference>
<proteinExistence type="predicted"/>
<evidence type="ECO:0000313" key="3">
    <source>
        <dbReference type="Proteomes" id="UP000886842"/>
    </source>
</evidence>
<dbReference type="InterPro" id="IPR030395">
    <property type="entry name" value="GP_PDE_dom"/>
</dbReference>
<dbReference type="PANTHER" id="PTHR46211">
    <property type="entry name" value="GLYCEROPHOSPHORYL DIESTER PHOSPHODIESTERASE"/>
    <property type="match status" value="1"/>
</dbReference>
<dbReference type="PANTHER" id="PTHR46211:SF1">
    <property type="entry name" value="GLYCEROPHOSPHODIESTER PHOSPHODIESTERASE, CYTOPLASMIC"/>
    <property type="match status" value="1"/>
</dbReference>
<reference evidence="2" key="1">
    <citation type="submission" date="2020-10" db="EMBL/GenBank/DDBJ databases">
        <authorList>
            <person name="Gilroy R."/>
        </authorList>
    </citation>
    <scope>NUCLEOTIDE SEQUENCE</scope>
    <source>
        <strain evidence="2">ChiGjej1B1-24693</strain>
    </source>
</reference>
<sequence>MVPTPADSPVQVFAHRGDSGPHPEMTRAAFASAIEIARTRGVRLGLECDVHFTADGQLGCLHDKSLARTGRDADGNPVDQALDELTVAQLKEVDFGSWRTDLTDARELTAAEREFMTLADLLELVAQAREDGLDIGIAIETKHPVSRDDDVEAAVAALLRERGWTGADSGIRMITFRADAVARMDELLPELPQSFLFSKEQVWQDLQSGDIEVKAHHALGVDGRLLLSNPGLVAEIRATGRECHVWTANESADIKALQALGVEAITSDFPDRVFDAVAG</sequence>
<dbReference type="Gene3D" id="3.20.20.190">
    <property type="entry name" value="Phosphatidylinositol (PI) phosphodiesterase"/>
    <property type="match status" value="1"/>
</dbReference>
<organism evidence="2 3">
    <name type="scientific">Candidatus Avipropionibacterium avicola</name>
    <dbReference type="NCBI Taxonomy" id="2840701"/>
    <lineage>
        <taxon>Bacteria</taxon>
        <taxon>Bacillati</taxon>
        <taxon>Actinomycetota</taxon>
        <taxon>Actinomycetes</taxon>
        <taxon>Propionibacteriales</taxon>
        <taxon>Propionibacteriaceae</taxon>
        <taxon>Propionibacteriaceae incertae sedis</taxon>
        <taxon>Candidatus Avipropionibacterium</taxon>
    </lineage>
</organism>
<name>A0A9D1GW96_9ACTN</name>
<dbReference type="EMBL" id="DVLP01000150">
    <property type="protein sequence ID" value="HIT74918.1"/>
    <property type="molecule type" value="Genomic_DNA"/>
</dbReference>
<comment type="caution">
    <text evidence="2">The sequence shown here is derived from an EMBL/GenBank/DDBJ whole genome shotgun (WGS) entry which is preliminary data.</text>
</comment>
<accession>A0A9D1GW96</accession>
<dbReference type="Proteomes" id="UP000886842">
    <property type="component" value="Unassembled WGS sequence"/>
</dbReference>
<dbReference type="AlphaFoldDB" id="A0A9D1GW96"/>
<dbReference type="SUPFAM" id="SSF51695">
    <property type="entry name" value="PLC-like phosphodiesterases"/>
    <property type="match status" value="1"/>
</dbReference>
<dbReference type="Pfam" id="PF03009">
    <property type="entry name" value="GDPD"/>
    <property type="match status" value="1"/>
</dbReference>
<reference evidence="2" key="2">
    <citation type="journal article" date="2021" name="PeerJ">
        <title>Extensive microbial diversity within the chicken gut microbiome revealed by metagenomics and culture.</title>
        <authorList>
            <person name="Gilroy R."/>
            <person name="Ravi A."/>
            <person name="Getino M."/>
            <person name="Pursley I."/>
            <person name="Horton D.L."/>
            <person name="Alikhan N.F."/>
            <person name="Baker D."/>
            <person name="Gharbi K."/>
            <person name="Hall N."/>
            <person name="Watson M."/>
            <person name="Adriaenssens E.M."/>
            <person name="Foster-Nyarko E."/>
            <person name="Jarju S."/>
            <person name="Secka A."/>
            <person name="Antonio M."/>
            <person name="Oren A."/>
            <person name="Chaudhuri R.R."/>
            <person name="La Ragione R."/>
            <person name="Hildebrand F."/>
            <person name="Pallen M.J."/>
        </authorList>
    </citation>
    <scope>NUCLEOTIDE SEQUENCE</scope>
    <source>
        <strain evidence="2">ChiGjej1B1-24693</strain>
    </source>
</reference>
<evidence type="ECO:0000259" key="1">
    <source>
        <dbReference type="PROSITE" id="PS51704"/>
    </source>
</evidence>
<feature type="domain" description="GP-PDE" evidence="1">
    <location>
        <begin position="10"/>
        <end position="277"/>
    </location>
</feature>